<proteinExistence type="predicted"/>
<evidence type="ECO:0000256" key="3">
    <source>
        <dbReference type="ARBA" id="ARBA00022692"/>
    </source>
</evidence>
<evidence type="ECO:0000256" key="4">
    <source>
        <dbReference type="ARBA" id="ARBA00022989"/>
    </source>
</evidence>
<protein>
    <submittedName>
        <fullName evidence="7">LptF/LptG family permease</fullName>
    </submittedName>
</protein>
<dbReference type="PANTHER" id="PTHR33529:SF8">
    <property type="entry name" value="PERMEASE, YJGP_YJGQ FAMILY"/>
    <property type="match status" value="1"/>
</dbReference>
<keyword evidence="4 6" id="KW-1133">Transmembrane helix</keyword>
<keyword evidence="2" id="KW-1003">Cell membrane</keyword>
<name>A0ABS1HH16_9BACT</name>
<feature type="transmembrane region" description="Helical" evidence="6">
    <location>
        <begin position="308"/>
        <end position="330"/>
    </location>
</feature>
<sequence>MKKLDLYILKKFLGTFFFAILLIISISVVFDVTEKIDNFFDHGAPLKAIVFDYYKNFIPYFANLFTPLFVFIAVIFFTSKMAYQTEIIAILSSGVSFQRMMYPYFLGAAIIGVFSFLLGGYVIPPANQTRIKFENEFVKNRKEKGLEKIHMQIEPSVFVYMDKYRAYSGRGEHFSMEKYDEKELISKISARYAKFDTASGKWQLSNYVLREFTNGIEHEISSGSKLDTLIPNISPKDFKEERKYFEMMTNAELNNYIDEQRARGVGNLEEFLIEKYKRWASPFSAFILTLIGVSLASRKVRGGMGLHIGVGIALSFGYILFMTISTTFAINGNMNPILAVWLPNIVFTGVGIFLYMRAPK</sequence>
<feature type="transmembrane region" description="Helical" evidence="6">
    <location>
        <begin position="104"/>
        <end position="123"/>
    </location>
</feature>
<feature type="transmembrane region" description="Helical" evidence="6">
    <location>
        <begin position="279"/>
        <end position="296"/>
    </location>
</feature>
<dbReference type="InterPro" id="IPR005495">
    <property type="entry name" value="LptG/LptF_permease"/>
</dbReference>
<gene>
    <name evidence="7" type="ORF">JIV24_06410</name>
</gene>
<evidence type="ECO:0000313" key="8">
    <source>
        <dbReference type="Proteomes" id="UP000605676"/>
    </source>
</evidence>
<evidence type="ECO:0000256" key="2">
    <source>
        <dbReference type="ARBA" id="ARBA00022475"/>
    </source>
</evidence>
<reference evidence="7 8" key="1">
    <citation type="submission" date="2021-01" db="EMBL/GenBank/DDBJ databases">
        <title>Carboxyliciviraga sp.nov., isolated from coastal sediments.</title>
        <authorList>
            <person name="Lu D."/>
            <person name="Zhang T."/>
        </authorList>
    </citation>
    <scope>NUCLEOTIDE SEQUENCE [LARGE SCALE GENOMIC DNA]</scope>
    <source>
        <strain evidence="7 8">N1Y132</strain>
    </source>
</reference>
<evidence type="ECO:0000256" key="5">
    <source>
        <dbReference type="ARBA" id="ARBA00023136"/>
    </source>
</evidence>
<keyword evidence="3 6" id="KW-0812">Transmembrane</keyword>
<evidence type="ECO:0000256" key="1">
    <source>
        <dbReference type="ARBA" id="ARBA00004651"/>
    </source>
</evidence>
<comment type="caution">
    <text evidence="7">The sequence shown here is derived from an EMBL/GenBank/DDBJ whole genome shotgun (WGS) entry which is preliminary data.</text>
</comment>
<feature type="transmembrane region" description="Helical" evidence="6">
    <location>
        <begin position="336"/>
        <end position="356"/>
    </location>
</feature>
<feature type="transmembrane region" description="Helical" evidence="6">
    <location>
        <begin position="60"/>
        <end position="83"/>
    </location>
</feature>
<comment type="subcellular location">
    <subcellularLocation>
        <location evidence="1">Cell membrane</location>
        <topology evidence="1">Multi-pass membrane protein</topology>
    </subcellularLocation>
</comment>
<evidence type="ECO:0000256" key="6">
    <source>
        <dbReference type="SAM" id="Phobius"/>
    </source>
</evidence>
<accession>A0ABS1HH16</accession>
<keyword evidence="5 6" id="KW-0472">Membrane</keyword>
<organism evidence="7 8">
    <name type="scientific">Carboxylicivirga marina</name>
    <dbReference type="NCBI Taxonomy" id="2800988"/>
    <lineage>
        <taxon>Bacteria</taxon>
        <taxon>Pseudomonadati</taxon>
        <taxon>Bacteroidota</taxon>
        <taxon>Bacteroidia</taxon>
        <taxon>Marinilabiliales</taxon>
        <taxon>Marinilabiliaceae</taxon>
        <taxon>Carboxylicivirga</taxon>
    </lineage>
</organism>
<evidence type="ECO:0000313" key="7">
    <source>
        <dbReference type="EMBL" id="MBK3516968.1"/>
    </source>
</evidence>
<dbReference type="RefSeq" id="WP_200464195.1">
    <property type="nucleotide sequence ID" value="NZ_JAENRR010000010.1"/>
</dbReference>
<dbReference type="EMBL" id="JAENRR010000010">
    <property type="protein sequence ID" value="MBK3516968.1"/>
    <property type="molecule type" value="Genomic_DNA"/>
</dbReference>
<dbReference type="Proteomes" id="UP000605676">
    <property type="component" value="Unassembled WGS sequence"/>
</dbReference>
<keyword evidence="8" id="KW-1185">Reference proteome</keyword>
<feature type="transmembrane region" description="Helical" evidence="6">
    <location>
        <begin position="12"/>
        <end position="30"/>
    </location>
</feature>
<dbReference type="PANTHER" id="PTHR33529">
    <property type="entry name" value="SLR0882 PROTEIN-RELATED"/>
    <property type="match status" value="1"/>
</dbReference>
<dbReference type="Pfam" id="PF03739">
    <property type="entry name" value="LptF_LptG"/>
    <property type="match status" value="1"/>
</dbReference>